<dbReference type="Pfam" id="PF00187">
    <property type="entry name" value="Chitin_bind_1"/>
    <property type="match status" value="1"/>
</dbReference>
<feature type="disulfide bond" evidence="7">
    <location>
        <begin position="25"/>
        <end position="37"/>
    </location>
</feature>
<dbReference type="SUPFAM" id="SSF57016">
    <property type="entry name" value="Plant lectins/antimicrobial peptides"/>
    <property type="match status" value="1"/>
</dbReference>
<sequence length="762" mass="86837">MTFTTIPFSYEYYLLFKCGSDYGKCPAGQCCSKKGYCGKTAAYCSTSNGCQSEFGDCKCGSDFGKCSAGQCCSKKGYCGKTAAYCSTSNGCQSEFGDCKCGSDFGKCSAGQCCSKKGYCGKTAAYCSTSNGCQSEFGDCKCGSDFGKCSAGQCCSKKGYCGKTAAYCSTSNGCQSEFGDCKCGSDFEDTILPSKKNYIPEIMEESYEELYNPYRGWFHGSITVDLTDNANIDCNFIYAFGSVRKYQPGLQYLGIRLSEYYNKRISTEALVLLDNLLNEYKKRKESIDPTTQLILRFYYDSGSTTLTKKSLLESSILEIEEETFVKKELDNGELYVTNEDIEYMKKVFNPNININNKNLENIARDNNSEEKIQFTKLSKRENGHFIFLEKEKCYKYIPTDREPEDVNIILEHVDQLFDIVNKYKDIVYIYQGAFVGRWGEMHSTKHGGSLASCTKIMEAINKKTDPSIFLAVRTPCHYRGIANEIKKINEGDYESLIKRLSLFNDGLFYSEIDAGTYGGYGICFEDDKEMQYLKKPRNEEIEFQNELCLDVPNGGEIISNTNSDKYEEIYELSDIKEAIAHPDNYNNFYVCEDYSKNIHLSYFNDEYDRAIFDRWNITFSKQIYKPNWNTVCAEDYMGHHLGYRYVLRDSSIINNTLNISLENIGFAPAYKFFKSELLLKSSTTDNVLIIDIDTNNKNWSLNKNITITVNLENELSQLTEENYDVFFNLFDPELEYDIKFANTNEYYENYGYKIGVLTNENKK</sequence>
<dbReference type="PANTHER" id="PTHR46471">
    <property type="entry name" value="CHITIN DEACETYLASE"/>
    <property type="match status" value="1"/>
</dbReference>
<dbReference type="OrthoDB" id="10343859at2759"/>
<keyword evidence="6" id="KW-0119">Carbohydrate metabolism</keyword>
<dbReference type="PROSITE" id="PS50941">
    <property type="entry name" value="CHIT_BIND_I_2"/>
    <property type="match status" value="3"/>
</dbReference>
<organism evidence="9 10">
    <name type="scientific">Piromyces finnis</name>
    <dbReference type="NCBI Taxonomy" id="1754191"/>
    <lineage>
        <taxon>Eukaryota</taxon>
        <taxon>Fungi</taxon>
        <taxon>Fungi incertae sedis</taxon>
        <taxon>Chytridiomycota</taxon>
        <taxon>Chytridiomycota incertae sedis</taxon>
        <taxon>Neocallimastigomycetes</taxon>
        <taxon>Neocallimastigales</taxon>
        <taxon>Neocallimastigaceae</taxon>
        <taxon>Piromyces</taxon>
    </lineage>
</organism>
<evidence type="ECO:0000256" key="2">
    <source>
        <dbReference type="ARBA" id="ARBA00022669"/>
    </source>
</evidence>
<protein>
    <recommendedName>
        <fullName evidence="8">Chitin-binding type-1 domain-containing protein</fullName>
    </recommendedName>
</protein>
<feature type="disulfide bond" evidence="7">
    <location>
        <begin position="112"/>
        <end position="126"/>
    </location>
</feature>
<keyword evidence="7" id="KW-1015">Disulfide bond</keyword>
<feature type="disulfide bond" evidence="7">
    <location>
        <begin position="148"/>
        <end position="160"/>
    </location>
</feature>
<dbReference type="InterPro" id="IPR036861">
    <property type="entry name" value="Endochitinase-like_sf"/>
</dbReference>
<keyword evidence="4" id="KW-0732">Signal</keyword>
<comment type="caution">
    <text evidence="7">Lacks conserved residue(s) required for the propagation of feature annotation.</text>
</comment>
<evidence type="ECO:0000259" key="8">
    <source>
        <dbReference type="PROSITE" id="PS50941"/>
    </source>
</evidence>
<gene>
    <name evidence="9" type="ORF">BCR36DRAFT_407124</name>
</gene>
<dbReference type="EMBL" id="MCFH01000069">
    <property type="protein sequence ID" value="ORX42207.1"/>
    <property type="molecule type" value="Genomic_DNA"/>
</dbReference>
<dbReference type="Pfam" id="PF16173">
    <property type="entry name" value="DUF4874"/>
    <property type="match status" value="1"/>
</dbReference>
<feature type="domain" description="Chitin-binding type-1" evidence="8">
    <location>
        <begin position="15"/>
        <end position="59"/>
    </location>
</feature>
<keyword evidence="3" id="KW-0479">Metal-binding</keyword>
<dbReference type="GO" id="GO:0008061">
    <property type="term" value="F:chitin binding"/>
    <property type="evidence" value="ECO:0007669"/>
    <property type="project" value="UniProtKB-UniRule"/>
</dbReference>
<comment type="caution">
    <text evidence="9">The sequence shown here is derived from an EMBL/GenBank/DDBJ whole genome shotgun (WGS) entry which is preliminary data.</text>
</comment>
<evidence type="ECO:0000256" key="1">
    <source>
        <dbReference type="ARBA" id="ARBA00001941"/>
    </source>
</evidence>
<keyword evidence="2 7" id="KW-0147">Chitin-binding</keyword>
<dbReference type="GO" id="GO:0016787">
    <property type="term" value="F:hydrolase activity"/>
    <property type="evidence" value="ECO:0007669"/>
    <property type="project" value="UniProtKB-KW"/>
</dbReference>
<evidence type="ECO:0000256" key="4">
    <source>
        <dbReference type="ARBA" id="ARBA00022729"/>
    </source>
</evidence>
<feature type="disulfide bond" evidence="7">
    <location>
        <begin position="107"/>
        <end position="119"/>
    </location>
</feature>
<feature type="disulfide bond" evidence="7">
    <location>
        <begin position="153"/>
        <end position="167"/>
    </location>
</feature>
<dbReference type="AlphaFoldDB" id="A0A1Y1UVV5"/>
<dbReference type="InterPro" id="IPR032379">
    <property type="entry name" value="DUF4874"/>
</dbReference>
<evidence type="ECO:0000256" key="5">
    <source>
        <dbReference type="ARBA" id="ARBA00022801"/>
    </source>
</evidence>
<proteinExistence type="predicted"/>
<dbReference type="PANTHER" id="PTHR46471:SF2">
    <property type="entry name" value="CHITIN DEACETYLASE-RELATED"/>
    <property type="match status" value="1"/>
</dbReference>
<evidence type="ECO:0000313" key="9">
    <source>
        <dbReference type="EMBL" id="ORX42207.1"/>
    </source>
</evidence>
<evidence type="ECO:0000256" key="6">
    <source>
        <dbReference type="ARBA" id="ARBA00023277"/>
    </source>
</evidence>
<accession>A0A1Y1UVV5</accession>
<dbReference type="SMART" id="SM00270">
    <property type="entry name" value="ChtBD1"/>
    <property type="match status" value="4"/>
</dbReference>
<name>A0A1Y1UVV5_9FUNG</name>
<feature type="domain" description="Chitin-binding type-1" evidence="8">
    <location>
        <begin position="142"/>
        <end position="182"/>
    </location>
</feature>
<dbReference type="PROSITE" id="PS00026">
    <property type="entry name" value="CHIT_BIND_I_1"/>
    <property type="match status" value="3"/>
</dbReference>
<dbReference type="GO" id="GO:0046872">
    <property type="term" value="F:metal ion binding"/>
    <property type="evidence" value="ECO:0007669"/>
    <property type="project" value="UniProtKB-KW"/>
</dbReference>
<evidence type="ECO:0000256" key="7">
    <source>
        <dbReference type="PROSITE-ProRule" id="PRU00261"/>
    </source>
</evidence>
<feature type="domain" description="Chitin-binding type-1" evidence="8">
    <location>
        <begin position="97"/>
        <end position="141"/>
    </location>
</feature>
<comment type="cofactor">
    <cofactor evidence="1">
        <name>Co(2+)</name>
        <dbReference type="ChEBI" id="CHEBI:48828"/>
    </cofactor>
</comment>
<dbReference type="Proteomes" id="UP000193719">
    <property type="component" value="Unassembled WGS sequence"/>
</dbReference>
<keyword evidence="10" id="KW-1185">Reference proteome</keyword>
<keyword evidence="5" id="KW-0378">Hydrolase</keyword>
<dbReference type="InterPro" id="IPR018371">
    <property type="entry name" value="Chitin-binding_1_CS"/>
</dbReference>
<dbReference type="InterPro" id="IPR032267">
    <property type="entry name" value="DUF4832"/>
</dbReference>
<feature type="disulfide bond" evidence="7">
    <location>
        <begin position="30"/>
        <end position="44"/>
    </location>
</feature>
<dbReference type="CDD" id="cd00035">
    <property type="entry name" value="ChtBD1"/>
    <property type="match status" value="1"/>
</dbReference>
<dbReference type="STRING" id="1754191.A0A1Y1UVV5"/>
<dbReference type="InterPro" id="IPR001002">
    <property type="entry name" value="Chitin-bd_1"/>
</dbReference>
<reference evidence="9 10" key="2">
    <citation type="submission" date="2016-08" db="EMBL/GenBank/DDBJ databases">
        <title>Pervasive Adenine N6-methylation of Active Genes in Fungi.</title>
        <authorList>
            <consortium name="DOE Joint Genome Institute"/>
            <person name="Mondo S.J."/>
            <person name="Dannebaum R.O."/>
            <person name="Kuo R.C."/>
            <person name="Labutti K."/>
            <person name="Haridas S."/>
            <person name="Kuo A."/>
            <person name="Salamov A."/>
            <person name="Ahrendt S.R."/>
            <person name="Lipzen A."/>
            <person name="Sullivan W."/>
            <person name="Andreopoulos W.B."/>
            <person name="Clum A."/>
            <person name="Lindquist E."/>
            <person name="Daum C."/>
            <person name="Ramamoorthy G.K."/>
            <person name="Gryganskyi A."/>
            <person name="Culley D."/>
            <person name="Magnuson J.K."/>
            <person name="James T.Y."/>
            <person name="O'Malley M.A."/>
            <person name="Stajich J.E."/>
            <person name="Spatafora J.W."/>
            <person name="Visel A."/>
            <person name="Grigoriev I.V."/>
        </authorList>
    </citation>
    <scope>NUCLEOTIDE SEQUENCE [LARGE SCALE GENOMIC DNA]</scope>
    <source>
        <strain evidence="10">finn</strain>
    </source>
</reference>
<evidence type="ECO:0000313" key="10">
    <source>
        <dbReference type="Proteomes" id="UP000193719"/>
    </source>
</evidence>
<evidence type="ECO:0000256" key="3">
    <source>
        <dbReference type="ARBA" id="ARBA00022723"/>
    </source>
</evidence>
<reference evidence="9 10" key="1">
    <citation type="submission" date="2016-08" db="EMBL/GenBank/DDBJ databases">
        <title>Genomes of anaerobic fungi encode conserved fungal cellulosomes for biomass hydrolysis.</title>
        <authorList>
            <consortium name="DOE Joint Genome Institute"/>
            <person name="Haitjema C.H."/>
            <person name="Gilmore S.P."/>
            <person name="Henske J.K."/>
            <person name="Solomon K.V."/>
            <person name="De Groot R."/>
            <person name="Kuo A."/>
            <person name="Mondo S.J."/>
            <person name="Salamov A.A."/>
            <person name="Labutti K."/>
            <person name="Zhao Z."/>
            <person name="Chiniquy J."/>
            <person name="Barry K."/>
            <person name="Brewer H.M."/>
            <person name="Purvine S.O."/>
            <person name="Wright A.T."/>
            <person name="Boxma B."/>
            <person name="Van Alen T."/>
            <person name="Hackstein J.H."/>
            <person name="Baker S.E."/>
            <person name="Grigoriev I.V."/>
            <person name="O'Malley M.A."/>
        </authorList>
    </citation>
    <scope>NUCLEOTIDE SEQUENCE [LARGE SCALE GENOMIC DNA]</scope>
    <source>
        <strain evidence="10">finn</strain>
    </source>
</reference>
<dbReference type="Gene3D" id="3.30.60.10">
    <property type="entry name" value="Endochitinase-like"/>
    <property type="match status" value="4"/>
</dbReference>
<dbReference type="Pfam" id="PF16116">
    <property type="entry name" value="DUF4832"/>
    <property type="match status" value="1"/>
</dbReference>